<dbReference type="PANTHER" id="PTHR45772:SF8">
    <property type="entry name" value="HIGH-AFFINITY BRANCHED-CHAIN AMINO ACID TRANSPORT ATP-BINDING PROTEIN"/>
    <property type="match status" value="1"/>
</dbReference>
<keyword evidence="3 5" id="KW-0067">ATP-binding</keyword>
<comment type="caution">
    <text evidence="5">The sequence shown here is derived from an EMBL/GenBank/DDBJ whole genome shotgun (WGS) entry which is preliminary data.</text>
</comment>
<dbReference type="AlphaFoldDB" id="A0A366FPS6"/>
<sequence>MSELPLFHAQGLTKRFGGFVALDSVDFEVGAGERVGLIGPNGSGKSTLVGCASGSLRNDGGAVWFKDRRIDRLLPHQRVRAGLVRSFQLPRPFRGLTVAENLRVPLVFAGRQGRAQDAIDDALEFVGLAARREAMPQDLTQVDLRKLDLARATVAKPQLLFVDEAMAGLSHSEVDEIIALMMRMNERGVAIVMIEHIMRAVTAFSQRLVVLVAGRKIADGDPEQVLANVEVQRAYLGE</sequence>
<evidence type="ECO:0000256" key="1">
    <source>
        <dbReference type="ARBA" id="ARBA00022448"/>
    </source>
</evidence>
<dbReference type="GO" id="GO:0016887">
    <property type="term" value="F:ATP hydrolysis activity"/>
    <property type="evidence" value="ECO:0007669"/>
    <property type="project" value="InterPro"/>
</dbReference>
<protein>
    <submittedName>
        <fullName evidence="5">Amino acid/amide ABC transporter ATP-binding protein 1 (HAAT family)</fullName>
    </submittedName>
</protein>
<dbReference type="InterPro" id="IPR051120">
    <property type="entry name" value="ABC_AA/LPS_Transport"/>
</dbReference>
<organism evidence="5 6">
    <name type="scientific">Roseiarcus fermentans</name>
    <dbReference type="NCBI Taxonomy" id="1473586"/>
    <lineage>
        <taxon>Bacteria</taxon>
        <taxon>Pseudomonadati</taxon>
        <taxon>Pseudomonadota</taxon>
        <taxon>Alphaproteobacteria</taxon>
        <taxon>Hyphomicrobiales</taxon>
        <taxon>Roseiarcaceae</taxon>
        <taxon>Roseiarcus</taxon>
    </lineage>
</organism>
<reference evidence="5 6" key="1">
    <citation type="submission" date="2018-06" db="EMBL/GenBank/DDBJ databases">
        <title>Genomic Encyclopedia of Type Strains, Phase IV (KMG-IV): sequencing the most valuable type-strain genomes for metagenomic binning, comparative biology and taxonomic classification.</title>
        <authorList>
            <person name="Goeker M."/>
        </authorList>
    </citation>
    <scope>NUCLEOTIDE SEQUENCE [LARGE SCALE GENOMIC DNA]</scope>
    <source>
        <strain evidence="5 6">DSM 24875</strain>
    </source>
</reference>
<dbReference type="GO" id="GO:0005524">
    <property type="term" value="F:ATP binding"/>
    <property type="evidence" value="ECO:0007669"/>
    <property type="project" value="UniProtKB-KW"/>
</dbReference>
<feature type="domain" description="ABC transporter" evidence="4">
    <location>
        <begin position="7"/>
        <end position="238"/>
    </location>
</feature>
<dbReference type="OrthoDB" id="9779872at2"/>
<dbReference type="PROSITE" id="PS50893">
    <property type="entry name" value="ABC_TRANSPORTER_2"/>
    <property type="match status" value="1"/>
</dbReference>
<dbReference type="Proteomes" id="UP000253529">
    <property type="component" value="Unassembled WGS sequence"/>
</dbReference>
<dbReference type="SMART" id="SM00382">
    <property type="entry name" value="AAA"/>
    <property type="match status" value="1"/>
</dbReference>
<dbReference type="EMBL" id="QNRK01000006">
    <property type="protein sequence ID" value="RBP16050.1"/>
    <property type="molecule type" value="Genomic_DNA"/>
</dbReference>
<dbReference type="Gene3D" id="3.40.50.300">
    <property type="entry name" value="P-loop containing nucleotide triphosphate hydrolases"/>
    <property type="match status" value="1"/>
</dbReference>
<evidence type="ECO:0000256" key="3">
    <source>
        <dbReference type="ARBA" id="ARBA00022840"/>
    </source>
</evidence>
<keyword evidence="1" id="KW-0813">Transport</keyword>
<name>A0A366FPS6_9HYPH</name>
<dbReference type="RefSeq" id="WP_113888387.1">
    <property type="nucleotide sequence ID" value="NZ_QNRK01000006.1"/>
</dbReference>
<dbReference type="InterPro" id="IPR027417">
    <property type="entry name" value="P-loop_NTPase"/>
</dbReference>
<dbReference type="CDD" id="cd03219">
    <property type="entry name" value="ABC_Mj1267_LivG_branched"/>
    <property type="match status" value="1"/>
</dbReference>
<keyword evidence="2" id="KW-0547">Nucleotide-binding</keyword>
<dbReference type="SUPFAM" id="SSF52540">
    <property type="entry name" value="P-loop containing nucleoside triphosphate hydrolases"/>
    <property type="match status" value="1"/>
</dbReference>
<keyword evidence="6" id="KW-1185">Reference proteome</keyword>
<evidence type="ECO:0000313" key="5">
    <source>
        <dbReference type="EMBL" id="RBP16050.1"/>
    </source>
</evidence>
<accession>A0A366FPS6</accession>
<dbReference type="InterPro" id="IPR003593">
    <property type="entry name" value="AAA+_ATPase"/>
</dbReference>
<dbReference type="InterPro" id="IPR003439">
    <property type="entry name" value="ABC_transporter-like_ATP-bd"/>
</dbReference>
<evidence type="ECO:0000259" key="4">
    <source>
        <dbReference type="PROSITE" id="PS50893"/>
    </source>
</evidence>
<gene>
    <name evidence="5" type="ORF">DFR50_10611</name>
</gene>
<dbReference type="GO" id="GO:0005886">
    <property type="term" value="C:plasma membrane"/>
    <property type="evidence" value="ECO:0007669"/>
    <property type="project" value="TreeGrafter"/>
</dbReference>
<dbReference type="Pfam" id="PF00005">
    <property type="entry name" value="ABC_tran"/>
    <property type="match status" value="1"/>
</dbReference>
<evidence type="ECO:0000256" key="2">
    <source>
        <dbReference type="ARBA" id="ARBA00022741"/>
    </source>
</evidence>
<proteinExistence type="predicted"/>
<evidence type="ECO:0000313" key="6">
    <source>
        <dbReference type="Proteomes" id="UP000253529"/>
    </source>
</evidence>
<dbReference type="InterPro" id="IPR032823">
    <property type="entry name" value="BCA_ABC_TP_C"/>
</dbReference>
<dbReference type="PANTHER" id="PTHR45772">
    <property type="entry name" value="CONSERVED COMPONENT OF ABC TRANSPORTER FOR NATURAL AMINO ACIDS-RELATED"/>
    <property type="match status" value="1"/>
</dbReference>
<dbReference type="Pfam" id="PF12399">
    <property type="entry name" value="BCA_ABC_TP_C"/>
    <property type="match status" value="1"/>
</dbReference>